<protein>
    <submittedName>
        <fullName evidence="10">ABC transporter permease subunit</fullName>
    </submittedName>
</protein>
<feature type="transmembrane region" description="Helical" evidence="8">
    <location>
        <begin position="192"/>
        <end position="217"/>
    </location>
</feature>
<comment type="caution">
    <text evidence="10">The sequence shown here is derived from an EMBL/GenBank/DDBJ whole genome shotgun (WGS) entry which is preliminary data.</text>
</comment>
<dbReference type="PANTHER" id="PTHR42929">
    <property type="entry name" value="INNER MEMBRANE ABC TRANSPORTER PERMEASE PROTEIN YDCU-RELATED-RELATED"/>
    <property type="match status" value="1"/>
</dbReference>
<dbReference type="InterPro" id="IPR035906">
    <property type="entry name" value="MetI-like_sf"/>
</dbReference>
<accession>A0A964E1K2</accession>
<evidence type="ECO:0000313" key="11">
    <source>
        <dbReference type="Proteomes" id="UP000721844"/>
    </source>
</evidence>
<feature type="domain" description="ABC transmembrane type-1" evidence="9">
    <location>
        <begin position="60"/>
        <end position="279"/>
    </location>
</feature>
<evidence type="ECO:0000256" key="1">
    <source>
        <dbReference type="ARBA" id="ARBA00004651"/>
    </source>
</evidence>
<dbReference type="Gene3D" id="1.10.3720.10">
    <property type="entry name" value="MetI-like"/>
    <property type="match status" value="1"/>
</dbReference>
<evidence type="ECO:0000256" key="4">
    <source>
        <dbReference type="ARBA" id="ARBA00022475"/>
    </source>
</evidence>
<dbReference type="PROSITE" id="PS50928">
    <property type="entry name" value="ABC_TM1"/>
    <property type="match status" value="1"/>
</dbReference>
<dbReference type="PANTHER" id="PTHR42929:SF1">
    <property type="entry name" value="INNER MEMBRANE ABC TRANSPORTER PERMEASE PROTEIN YDCU-RELATED"/>
    <property type="match status" value="1"/>
</dbReference>
<keyword evidence="3 8" id="KW-0813">Transport</keyword>
<dbReference type="InterPro" id="IPR000515">
    <property type="entry name" value="MetI-like"/>
</dbReference>
<proteinExistence type="inferred from homology"/>
<evidence type="ECO:0000256" key="2">
    <source>
        <dbReference type="ARBA" id="ARBA00007069"/>
    </source>
</evidence>
<feature type="transmembrane region" description="Helical" evidence="8">
    <location>
        <begin position="98"/>
        <end position="131"/>
    </location>
</feature>
<dbReference type="GO" id="GO:0005886">
    <property type="term" value="C:plasma membrane"/>
    <property type="evidence" value="ECO:0007669"/>
    <property type="project" value="UniProtKB-SubCell"/>
</dbReference>
<dbReference type="GO" id="GO:0055085">
    <property type="term" value="P:transmembrane transport"/>
    <property type="evidence" value="ECO:0007669"/>
    <property type="project" value="InterPro"/>
</dbReference>
<evidence type="ECO:0000256" key="3">
    <source>
        <dbReference type="ARBA" id="ARBA00022448"/>
    </source>
</evidence>
<evidence type="ECO:0000256" key="8">
    <source>
        <dbReference type="RuleBase" id="RU363032"/>
    </source>
</evidence>
<feature type="transmembrane region" description="Helical" evidence="8">
    <location>
        <begin position="252"/>
        <end position="274"/>
    </location>
</feature>
<evidence type="ECO:0000256" key="7">
    <source>
        <dbReference type="ARBA" id="ARBA00023136"/>
    </source>
</evidence>
<name>A0A964E1K2_9PROT</name>
<feature type="transmembrane region" description="Helical" evidence="8">
    <location>
        <begin position="64"/>
        <end position="86"/>
    </location>
</feature>
<dbReference type="CDD" id="cd06261">
    <property type="entry name" value="TM_PBP2"/>
    <property type="match status" value="1"/>
</dbReference>
<sequence>MSGWLGRTIPWIFVGLFLLFVLAFLVAPTAVLIVQTFIGDKGFTLSYFTGLWDYQYRVAFENSLILGVASAITGLIGGFLLAYASLQPGAPSILRTIVTSFSAVAANFAGVPLAFAFISTLGSLGFVTIMLKHLGINIYGMGFSLYSLTGMTITFAYFQIPLMLIIITPAIQGLRAQWREASDGLGATSWQYWRLVGLPILTPSLLGGFLLLFGSAFSAYATPYALTDGNIALVTIDISNVLSGNVMSDPQVGAALSTGMILIMAVVLVIYSLVSRYAARWRR</sequence>
<reference evidence="10 11" key="1">
    <citation type="journal article" date="2021" name="Microorganisms">
        <title>Acidisoma silvae sp. nov. and Acidisomacellulosilytica sp. nov., Two Acidophilic Bacteria Isolated from Decaying Wood, Hydrolyzing Cellulose and Producing Poly-3-hydroxybutyrate.</title>
        <authorList>
            <person name="Mieszkin S."/>
            <person name="Pouder E."/>
            <person name="Uroz S."/>
            <person name="Simon-Colin C."/>
            <person name="Alain K."/>
        </authorList>
    </citation>
    <scope>NUCLEOTIDE SEQUENCE [LARGE SCALE GENOMIC DNA]</scope>
    <source>
        <strain evidence="10 11">HW T5.17</strain>
    </source>
</reference>
<keyword evidence="11" id="KW-1185">Reference proteome</keyword>
<keyword evidence="7 8" id="KW-0472">Membrane</keyword>
<dbReference type="Proteomes" id="UP000721844">
    <property type="component" value="Unassembled WGS sequence"/>
</dbReference>
<evidence type="ECO:0000259" key="9">
    <source>
        <dbReference type="PROSITE" id="PS50928"/>
    </source>
</evidence>
<evidence type="ECO:0000313" key="10">
    <source>
        <dbReference type="EMBL" id="MCB8878610.1"/>
    </source>
</evidence>
<keyword evidence="5 8" id="KW-0812">Transmembrane</keyword>
<comment type="similarity">
    <text evidence="2">Belongs to the binding-protein-dependent transport system permease family. CysTW subfamily.</text>
</comment>
<dbReference type="EMBL" id="JAESVA010000001">
    <property type="protein sequence ID" value="MCB8878610.1"/>
    <property type="molecule type" value="Genomic_DNA"/>
</dbReference>
<organism evidence="10 11">
    <name type="scientific">Acidisoma cellulosilyticum</name>
    <dbReference type="NCBI Taxonomy" id="2802395"/>
    <lineage>
        <taxon>Bacteria</taxon>
        <taxon>Pseudomonadati</taxon>
        <taxon>Pseudomonadota</taxon>
        <taxon>Alphaproteobacteria</taxon>
        <taxon>Acetobacterales</taxon>
        <taxon>Acidocellaceae</taxon>
        <taxon>Acidisoma</taxon>
    </lineage>
</organism>
<comment type="subcellular location">
    <subcellularLocation>
        <location evidence="1 8">Cell membrane</location>
        <topology evidence="1 8">Multi-pass membrane protein</topology>
    </subcellularLocation>
</comment>
<evidence type="ECO:0000256" key="5">
    <source>
        <dbReference type="ARBA" id="ARBA00022692"/>
    </source>
</evidence>
<gene>
    <name evidence="10" type="ORF">ACELLULO517_00080</name>
</gene>
<dbReference type="AlphaFoldDB" id="A0A964E1K2"/>
<keyword evidence="6 8" id="KW-1133">Transmembrane helix</keyword>
<feature type="transmembrane region" description="Helical" evidence="8">
    <location>
        <begin position="143"/>
        <end position="171"/>
    </location>
</feature>
<feature type="transmembrane region" description="Helical" evidence="8">
    <location>
        <begin position="12"/>
        <end position="38"/>
    </location>
</feature>
<dbReference type="SUPFAM" id="SSF161098">
    <property type="entry name" value="MetI-like"/>
    <property type="match status" value="1"/>
</dbReference>
<keyword evidence="4" id="KW-1003">Cell membrane</keyword>
<dbReference type="Pfam" id="PF00528">
    <property type="entry name" value="BPD_transp_1"/>
    <property type="match status" value="1"/>
</dbReference>
<evidence type="ECO:0000256" key="6">
    <source>
        <dbReference type="ARBA" id="ARBA00022989"/>
    </source>
</evidence>